<dbReference type="PANTHER" id="PTHR15941:SF11">
    <property type="entry name" value="MYOZENIN-1"/>
    <property type="match status" value="1"/>
</dbReference>
<reference evidence="4" key="1">
    <citation type="submission" date="2007-10" db="EMBL/GenBank/DDBJ databases">
        <title>NEDO human cDNA sequencing project focused on splicing variants.</title>
        <authorList>
            <person name="Wakamatsu A."/>
            <person name="Yamamoto J."/>
            <person name="Kimura K."/>
            <person name="Ishii S."/>
            <person name="Watanabe K."/>
            <person name="Sugiyama A."/>
            <person name="Murakawa K."/>
            <person name="Kaida T."/>
            <person name="Tsuchiya K."/>
            <person name="Fukuzumi Y."/>
            <person name="Kumagai A."/>
            <person name="Oishi Y."/>
            <person name="Yamamoto S."/>
            <person name="Ono Y."/>
            <person name="Komori Y."/>
            <person name="Yamazaki M."/>
            <person name="Kisu Y."/>
            <person name="Nishikawa T."/>
            <person name="Sugano S."/>
            <person name="Nomura N."/>
            <person name="Isogai T."/>
        </authorList>
    </citation>
    <scope>NUCLEOTIDE SEQUENCE</scope>
    <source>
        <tissue evidence="4">Skeletal muscle</tissue>
    </source>
</reference>
<feature type="region of interest" description="Disordered" evidence="3">
    <location>
        <begin position="102"/>
        <end position="174"/>
    </location>
</feature>
<evidence type="ECO:0000256" key="2">
    <source>
        <dbReference type="ARBA" id="ARBA00022553"/>
    </source>
</evidence>
<evidence type="ECO:0000256" key="1">
    <source>
        <dbReference type="ARBA" id="ARBA00009126"/>
    </source>
</evidence>
<evidence type="ECO:0000313" key="4">
    <source>
        <dbReference type="EMBL" id="BAG62366.1"/>
    </source>
</evidence>
<protein>
    <submittedName>
        <fullName evidence="4">cDNA FLJ57820, moderately similar to Myozenin-1</fullName>
    </submittedName>
</protein>
<dbReference type="EMBL" id="AK300683">
    <property type="protein sequence ID" value="BAG62366.1"/>
    <property type="molecule type" value="mRNA"/>
</dbReference>
<accession>B4DUK4</accession>
<feature type="compositionally biased region" description="Gly residues" evidence="3">
    <location>
        <begin position="112"/>
        <end position="125"/>
    </location>
</feature>
<feature type="region of interest" description="Disordered" evidence="3">
    <location>
        <begin position="1"/>
        <end position="34"/>
    </location>
</feature>
<comment type="similarity">
    <text evidence="1">Belongs to the myozenin family.</text>
</comment>
<evidence type="ECO:0000256" key="3">
    <source>
        <dbReference type="SAM" id="MobiDB-lite"/>
    </source>
</evidence>
<name>B4DUK4_HUMAN</name>
<dbReference type="PANTHER" id="PTHR15941">
    <property type="entry name" value="MYOZENIN"/>
    <property type="match status" value="1"/>
</dbReference>
<sequence>MPLSGTPAPNKKRKSSKLIMELTGGGQESSGLNLGKKISVPRDVMLEELSLLTNRGSKMFKLRQMRVEKFIYENHPDVFSDSSMDHFQKFLPTVGGQLGTAGQGFSYSKSNGRGGSQAGGSGSAGQYGSDQQHHLGSGSGAGGTGGPAGQAGRGGAAGTAGVGETGSGDQAGGEGKHITVFMTFQMPKFDLGPLLSEPLVLYNQNLSNRPSFNRTPIPWLSSGEPVDYNVDIGIPLDGETEEL</sequence>
<dbReference type="GO" id="GO:0030018">
    <property type="term" value="C:Z disc"/>
    <property type="evidence" value="ECO:0007669"/>
    <property type="project" value="InterPro"/>
</dbReference>
<dbReference type="Pfam" id="PF05556">
    <property type="entry name" value="Calsarcin"/>
    <property type="match status" value="2"/>
</dbReference>
<proteinExistence type="evidence at transcript level"/>
<organism evidence="4">
    <name type="scientific">Homo sapiens</name>
    <name type="common">Human</name>
    <dbReference type="NCBI Taxonomy" id="9606"/>
    <lineage>
        <taxon>Eukaryota</taxon>
        <taxon>Metazoa</taxon>
        <taxon>Chordata</taxon>
        <taxon>Craniata</taxon>
        <taxon>Vertebrata</taxon>
        <taxon>Euteleostomi</taxon>
        <taxon>Mammalia</taxon>
        <taxon>Eutheria</taxon>
        <taxon>Euarchontoglires</taxon>
        <taxon>Primates</taxon>
        <taxon>Haplorrhini</taxon>
        <taxon>Catarrhini</taxon>
        <taxon>Hominidae</taxon>
        <taxon>Homo</taxon>
    </lineage>
</organism>
<dbReference type="InterPro" id="IPR008438">
    <property type="entry name" value="MYOZ"/>
</dbReference>
<keyword evidence="2" id="KW-0597">Phosphoprotein</keyword>
<dbReference type="AlphaFoldDB" id="B4DUK4"/>
<feature type="compositionally biased region" description="Gly residues" evidence="3">
    <location>
        <begin position="137"/>
        <end position="173"/>
    </location>
</feature>